<gene>
    <name evidence="6" type="ORF">METZ01_LOCUS109143</name>
</gene>
<dbReference type="Gene3D" id="3.30.420.140">
    <property type="entry name" value="YqgF/RNase H-like domain"/>
    <property type="match status" value="1"/>
</dbReference>
<dbReference type="PANTHER" id="PTHR33317">
    <property type="entry name" value="POLYNUCLEOTIDYL TRANSFERASE, RIBONUCLEASE H-LIKE SUPERFAMILY PROTEIN"/>
    <property type="match status" value="1"/>
</dbReference>
<dbReference type="HAMAP" id="MF_00651">
    <property type="entry name" value="Nuclease_YqgF"/>
    <property type="match status" value="1"/>
</dbReference>
<dbReference type="GO" id="GO:0004518">
    <property type="term" value="F:nuclease activity"/>
    <property type="evidence" value="ECO:0007669"/>
    <property type="project" value="UniProtKB-KW"/>
</dbReference>
<dbReference type="GO" id="GO:0005829">
    <property type="term" value="C:cytosol"/>
    <property type="evidence" value="ECO:0007669"/>
    <property type="project" value="TreeGrafter"/>
</dbReference>
<proteinExistence type="inferred from homology"/>
<dbReference type="InterPro" id="IPR012337">
    <property type="entry name" value="RNaseH-like_sf"/>
</dbReference>
<keyword evidence="3" id="KW-0540">Nuclease</keyword>
<dbReference type="InterPro" id="IPR005227">
    <property type="entry name" value="YqgF"/>
</dbReference>
<dbReference type="AlphaFoldDB" id="A0A381WUT9"/>
<dbReference type="NCBIfam" id="TIGR00250">
    <property type="entry name" value="RNAse_H_YqgF"/>
    <property type="match status" value="1"/>
</dbReference>
<dbReference type="Pfam" id="PF03652">
    <property type="entry name" value="RuvX"/>
    <property type="match status" value="1"/>
</dbReference>
<evidence type="ECO:0000256" key="3">
    <source>
        <dbReference type="ARBA" id="ARBA00022722"/>
    </source>
</evidence>
<evidence type="ECO:0000259" key="5">
    <source>
        <dbReference type="SMART" id="SM00732"/>
    </source>
</evidence>
<evidence type="ECO:0000256" key="4">
    <source>
        <dbReference type="ARBA" id="ARBA00022801"/>
    </source>
</evidence>
<name>A0A381WUT9_9ZZZZ</name>
<dbReference type="InterPro" id="IPR006641">
    <property type="entry name" value="YqgF/RNaseH-like_dom"/>
</dbReference>
<organism evidence="6">
    <name type="scientific">marine metagenome</name>
    <dbReference type="NCBI Taxonomy" id="408172"/>
    <lineage>
        <taxon>unclassified sequences</taxon>
        <taxon>metagenomes</taxon>
        <taxon>ecological metagenomes</taxon>
    </lineage>
</organism>
<evidence type="ECO:0000256" key="2">
    <source>
        <dbReference type="ARBA" id="ARBA00022517"/>
    </source>
</evidence>
<dbReference type="InterPro" id="IPR037027">
    <property type="entry name" value="YqgF/RNaseH-like_dom_sf"/>
</dbReference>
<dbReference type="SUPFAM" id="SSF53098">
    <property type="entry name" value="Ribonuclease H-like"/>
    <property type="match status" value="1"/>
</dbReference>
<evidence type="ECO:0000313" key="6">
    <source>
        <dbReference type="EMBL" id="SVA56289.1"/>
    </source>
</evidence>
<feature type="domain" description="YqgF/RNase H-like" evidence="5">
    <location>
        <begin position="7"/>
        <end position="107"/>
    </location>
</feature>
<dbReference type="GO" id="GO:0016787">
    <property type="term" value="F:hydrolase activity"/>
    <property type="evidence" value="ECO:0007669"/>
    <property type="project" value="UniProtKB-KW"/>
</dbReference>
<sequence>MYLKPDSILIGFDYGTKKTGIAIAQCITRTASTLKAVRMKQEHPNWNQLDQIINDYRPDFAIIGSPGKTSQETSALTEKVENFASVIEKRYTMPTKLFDESYSTKLAKEELKNQREAGILNKKIKKGQVDSMAAKILLEQWLERHLMHS</sequence>
<dbReference type="GO" id="GO:0000967">
    <property type="term" value="P:rRNA 5'-end processing"/>
    <property type="evidence" value="ECO:0007669"/>
    <property type="project" value="TreeGrafter"/>
</dbReference>
<keyword evidence="1" id="KW-0963">Cytoplasm</keyword>
<keyword evidence="2" id="KW-0690">Ribosome biogenesis</keyword>
<reference evidence="6" key="1">
    <citation type="submission" date="2018-05" db="EMBL/GenBank/DDBJ databases">
        <authorList>
            <person name="Lanie J.A."/>
            <person name="Ng W.-L."/>
            <person name="Kazmierczak K.M."/>
            <person name="Andrzejewski T.M."/>
            <person name="Davidsen T.M."/>
            <person name="Wayne K.J."/>
            <person name="Tettelin H."/>
            <person name="Glass J.I."/>
            <person name="Rusch D."/>
            <person name="Podicherti R."/>
            <person name="Tsui H.-C.T."/>
            <person name="Winkler M.E."/>
        </authorList>
    </citation>
    <scope>NUCLEOTIDE SEQUENCE</scope>
</reference>
<dbReference type="EMBL" id="UINC01012961">
    <property type="protein sequence ID" value="SVA56289.1"/>
    <property type="molecule type" value="Genomic_DNA"/>
</dbReference>
<accession>A0A381WUT9</accession>
<dbReference type="CDD" id="cd16964">
    <property type="entry name" value="YqgF"/>
    <property type="match status" value="1"/>
</dbReference>
<dbReference type="SMART" id="SM00732">
    <property type="entry name" value="YqgFc"/>
    <property type="match status" value="1"/>
</dbReference>
<keyword evidence="4" id="KW-0378">Hydrolase</keyword>
<protein>
    <recommendedName>
        <fullName evidence="5">YqgF/RNase H-like domain-containing protein</fullName>
    </recommendedName>
</protein>
<dbReference type="PANTHER" id="PTHR33317:SF4">
    <property type="entry name" value="POLYNUCLEOTIDYL TRANSFERASE, RIBONUCLEASE H-LIKE SUPERFAMILY PROTEIN"/>
    <property type="match status" value="1"/>
</dbReference>
<evidence type="ECO:0000256" key="1">
    <source>
        <dbReference type="ARBA" id="ARBA00022490"/>
    </source>
</evidence>